<dbReference type="EMBL" id="QXGD01001307">
    <property type="protein sequence ID" value="KAE9209249.1"/>
    <property type="molecule type" value="Genomic_DNA"/>
</dbReference>
<dbReference type="Proteomes" id="UP000440732">
    <property type="component" value="Unassembled WGS sequence"/>
</dbReference>
<evidence type="ECO:0000313" key="12">
    <source>
        <dbReference type="Proteomes" id="UP000440367"/>
    </source>
</evidence>
<dbReference type="Proteomes" id="UP000433483">
    <property type="component" value="Unassembled WGS sequence"/>
</dbReference>
<dbReference type="Proteomes" id="UP000441208">
    <property type="component" value="Unassembled WGS sequence"/>
</dbReference>
<dbReference type="Proteomes" id="UP000486351">
    <property type="component" value="Unassembled WGS sequence"/>
</dbReference>
<evidence type="ECO:0000313" key="10">
    <source>
        <dbReference type="Proteomes" id="UP000433483"/>
    </source>
</evidence>
<dbReference type="OrthoDB" id="118186at2759"/>
<dbReference type="Proteomes" id="UP000437068">
    <property type="component" value="Unassembled WGS sequence"/>
</dbReference>
<evidence type="ECO:0000313" key="6">
    <source>
        <dbReference type="EMBL" id="KAE9209249.1"/>
    </source>
</evidence>
<reference evidence="9 10" key="1">
    <citation type="submission" date="2018-08" db="EMBL/GenBank/DDBJ databases">
        <title>Genomic investigation of the strawberry pathogen Phytophthora fragariae indicates pathogenicity is determined by transcriptional variation in three key races.</title>
        <authorList>
            <person name="Adams T.M."/>
            <person name="Armitage A.D."/>
            <person name="Sobczyk M.K."/>
            <person name="Bates H.J."/>
            <person name="Dunwell J.M."/>
            <person name="Nellist C.F."/>
            <person name="Harrison R.J."/>
        </authorList>
    </citation>
    <scope>NUCLEOTIDE SEQUENCE [LARGE SCALE GENOMIC DNA]</scope>
    <source>
        <strain evidence="7 11">A4</strain>
        <strain evidence="6 12">BC-1</strain>
        <strain evidence="5 10">NOV-27</strain>
        <strain evidence="4 13">NOV-5</strain>
        <strain evidence="3 14">NOV-71</strain>
        <strain evidence="8 16">NOV-77</strain>
        <strain evidence="1 9">NOV-9</strain>
        <strain evidence="2 15">SCRP245</strain>
    </source>
</reference>
<evidence type="ECO:0000313" key="2">
    <source>
        <dbReference type="EMBL" id="KAE8994013.1"/>
    </source>
</evidence>
<dbReference type="Proteomes" id="UP000440367">
    <property type="component" value="Unassembled WGS sequence"/>
</dbReference>
<dbReference type="AlphaFoldDB" id="A0A6A3EIK0"/>
<dbReference type="Proteomes" id="UP000460718">
    <property type="component" value="Unassembled WGS sequence"/>
</dbReference>
<dbReference type="EMBL" id="QXFW01001242">
    <property type="protein sequence ID" value="KAE8994013.1"/>
    <property type="molecule type" value="Genomic_DNA"/>
</dbReference>
<dbReference type="EMBL" id="QXGE01001330">
    <property type="protein sequence ID" value="KAE9294171.1"/>
    <property type="molecule type" value="Genomic_DNA"/>
</dbReference>
<organism evidence="1 9">
    <name type="scientific">Phytophthora fragariae</name>
    <dbReference type="NCBI Taxonomy" id="53985"/>
    <lineage>
        <taxon>Eukaryota</taxon>
        <taxon>Sar</taxon>
        <taxon>Stramenopiles</taxon>
        <taxon>Oomycota</taxon>
        <taxon>Peronosporomycetes</taxon>
        <taxon>Peronosporales</taxon>
        <taxon>Peronosporaceae</taxon>
        <taxon>Phytophthora</taxon>
    </lineage>
</organism>
<name>A0A6A3EIK0_9STRA</name>
<evidence type="ECO:0000313" key="16">
    <source>
        <dbReference type="Proteomes" id="UP000486351"/>
    </source>
</evidence>
<accession>A0A6A3EIK0</accession>
<protein>
    <submittedName>
        <fullName evidence="1">Uncharacterized protein</fullName>
    </submittedName>
</protein>
<evidence type="ECO:0000313" key="9">
    <source>
        <dbReference type="Proteomes" id="UP000429523"/>
    </source>
</evidence>
<evidence type="ECO:0000313" key="5">
    <source>
        <dbReference type="EMBL" id="KAE9193004.1"/>
    </source>
</evidence>
<evidence type="ECO:0000313" key="7">
    <source>
        <dbReference type="EMBL" id="KAE9294171.1"/>
    </source>
</evidence>
<evidence type="ECO:0000313" key="14">
    <source>
        <dbReference type="Proteomes" id="UP000441208"/>
    </source>
</evidence>
<evidence type="ECO:0000313" key="4">
    <source>
        <dbReference type="EMBL" id="KAE9121740.1"/>
    </source>
</evidence>
<keyword evidence="10" id="KW-1185">Reference proteome</keyword>
<dbReference type="Proteomes" id="UP000429523">
    <property type="component" value="Unassembled WGS sequence"/>
</dbReference>
<dbReference type="EMBL" id="QXGA01001341">
    <property type="protein sequence ID" value="KAE9121740.1"/>
    <property type="molecule type" value="Genomic_DNA"/>
</dbReference>
<evidence type="ECO:0000313" key="3">
    <source>
        <dbReference type="EMBL" id="KAE9093067.1"/>
    </source>
</evidence>
<dbReference type="EMBL" id="QXFY01000711">
    <property type="protein sequence ID" value="KAE9337352.1"/>
    <property type="molecule type" value="Genomic_DNA"/>
</dbReference>
<dbReference type="EMBL" id="QXGF01001444">
    <property type="protein sequence ID" value="KAE8929948.1"/>
    <property type="molecule type" value="Genomic_DNA"/>
</dbReference>
<comment type="caution">
    <text evidence="1">The sequence shown here is derived from an EMBL/GenBank/DDBJ whole genome shotgun (WGS) entry which is preliminary data.</text>
</comment>
<evidence type="ECO:0000313" key="13">
    <source>
        <dbReference type="Proteomes" id="UP000440732"/>
    </source>
</evidence>
<gene>
    <name evidence="7" type="ORF">PF001_g17903</name>
    <name evidence="6" type="ORF">PF002_g19154</name>
    <name evidence="5" type="ORF">PF005_g18233</name>
    <name evidence="4" type="ORF">PF006_g17818</name>
    <name evidence="3" type="ORF">PF007_g18245</name>
    <name evidence="8" type="ORF">PF008_g12571</name>
    <name evidence="1" type="ORF">PF009_g19939</name>
    <name evidence="2" type="ORF">PF011_g16895</name>
</gene>
<evidence type="ECO:0000313" key="1">
    <source>
        <dbReference type="EMBL" id="KAE8929948.1"/>
    </source>
</evidence>
<dbReference type="EMBL" id="QXFZ01001297">
    <property type="protein sequence ID" value="KAE9093067.1"/>
    <property type="molecule type" value="Genomic_DNA"/>
</dbReference>
<proteinExistence type="predicted"/>
<dbReference type="EMBL" id="QXGB01001313">
    <property type="protein sequence ID" value="KAE9193004.1"/>
    <property type="molecule type" value="Genomic_DNA"/>
</dbReference>
<evidence type="ECO:0000313" key="11">
    <source>
        <dbReference type="Proteomes" id="UP000437068"/>
    </source>
</evidence>
<evidence type="ECO:0000313" key="15">
    <source>
        <dbReference type="Proteomes" id="UP000460718"/>
    </source>
</evidence>
<evidence type="ECO:0000313" key="8">
    <source>
        <dbReference type="EMBL" id="KAE9337352.1"/>
    </source>
</evidence>
<sequence>MTPLYSPPSSLSPHSPFVPASSNMQAFRFLVVAAIAAMTIDKVASAPEEDSKTIDEASDNALDVILGASSNTGSVSVGTTDSASGSNSASSVAAAAGIATTAITMAAAMII</sequence>